<evidence type="ECO:0000259" key="1">
    <source>
        <dbReference type="Pfam" id="PF14021"/>
    </source>
</evidence>
<dbReference type="Proteomes" id="UP000095395">
    <property type="component" value="Unassembled WGS sequence"/>
</dbReference>
<sequence length="82" mass="9429">MRAVAPGTDQRPYSVYEVVEPINVKSGSIASWFDEPGGGIQYLLPDTVDELLDWDILWLKGVEQYAKYQTYFRFAKLQRRAA</sequence>
<proteinExistence type="predicted"/>
<evidence type="ECO:0000313" key="2">
    <source>
        <dbReference type="EMBL" id="CUN72746.1"/>
    </source>
</evidence>
<dbReference type="GO" id="GO:0050135">
    <property type="term" value="F:NADP+ nucleosidase activity"/>
    <property type="evidence" value="ECO:0007669"/>
    <property type="project" value="InterPro"/>
</dbReference>
<reference evidence="2 3" key="1">
    <citation type="submission" date="2015-09" db="EMBL/GenBank/DDBJ databases">
        <authorList>
            <consortium name="Pathogen Informatics"/>
        </authorList>
    </citation>
    <scope>NUCLEOTIDE SEQUENCE [LARGE SCALE GENOMIC DNA]</scope>
    <source>
        <strain evidence="2 3">2789STDY5608835</strain>
    </source>
</reference>
<evidence type="ECO:0000313" key="3">
    <source>
        <dbReference type="Proteomes" id="UP000095395"/>
    </source>
</evidence>
<name>A0A173ZBB0_9FIRM</name>
<protein>
    <recommendedName>
        <fullName evidence="1">TNT domain-containing protein</fullName>
    </recommendedName>
</protein>
<dbReference type="AlphaFoldDB" id="A0A173ZBB0"/>
<dbReference type="InterPro" id="IPR025331">
    <property type="entry name" value="TNT"/>
</dbReference>
<dbReference type="Pfam" id="PF14021">
    <property type="entry name" value="TNT"/>
    <property type="match status" value="1"/>
</dbReference>
<accession>A0A173ZBB0</accession>
<feature type="domain" description="TNT" evidence="1">
    <location>
        <begin position="2"/>
        <end position="57"/>
    </location>
</feature>
<dbReference type="EMBL" id="CYYR01000006">
    <property type="protein sequence ID" value="CUN72746.1"/>
    <property type="molecule type" value="Genomic_DNA"/>
</dbReference>
<organism evidence="2 3">
    <name type="scientific">Roseburia inulinivorans</name>
    <dbReference type="NCBI Taxonomy" id="360807"/>
    <lineage>
        <taxon>Bacteria</taxon>
        <taxon>Bacillati</taxon>
        <taxon>Bacillota</taxon>
        <taxon>Clostridia</taxon>
        <taxon>Lachnospirales</taxon>
        <taxon>Lachnospiraceae</taxon>
        <taxon>Roseburia</taxon>
    </lineage>
</organism>
<gene>
    <name evidence="2" type="ORF">ERS852392_01211</name>
</gene>